<dbReference type="OrthoDB" id="45689at2"/>
<dbReference type="STRING" id="1120975.SAMN02746064_00946"/>
<proteinExistence type="predicted"/>
<evidence type="ECO:0000313" key="2">
    <source>
        <dbReference type="Proteomes" id="UP000184251"/>
    </source>
</evidence>
<dbReference type="NCBIfam" id="TIGR01909">
    <property type="entry name" value="C_GCAxxG_C_C"/>
    <property type="match status" value="1"/>
</dbReference>
<name>A0A1M4VCI7_9FIRM</name>
<dbReference type="EMBL" id="FQTU01000005">
    <property type="protein sequence ID" value="SHE66676.1"/>
    <property type="molecule type" value="Genomic_DNA"/>
</dbReference>
<dbReference type="Pfam" id="PF09719">
    <property type="entry name" value="C_GCAxxG_C_C"/>
    <property type="match status" value="1"/>
</dbReference>
<dbReference type="AlphaFoldDB" id="A0A1M4VCI7"/>
<protein>
    <submittedName>
        <fullName evidence="1">C_GCAxxG_C_C family probable redox protein</fullName>
    </submittedName>
</protein>
<keyword evidence="2" id="KW-1185">Reference proteome</keyword>
<dbReference type="InterPro" id="IPR010181">
    <property type="entry name" value="CGCAxxGCC_motif"/>
</dbReference>
<reference evidence="1 2" key="1">
    <citation type="submission" date="2016-11" db="EMBL/GenBank/DDBJ databases">
        <authorList>
            <person name="Jaros S."/>
            <person name="Januszkiewicz K."/>
            <person name="Wedrychowicz H."/>
        </authorList>
    </citation>
    <scope>NUCLEOTIDE SEQUENCE [LARGE SCALE GENOMIC DNA]</scope>
    <source>
        <strain evidence="1 2">DSM 14828</strain>
    </source>
</reference>
<dbReference type="Proteomes" id="UP000184251">
    <property type="component" value="Unassembled WGS sequence"/>
</dbReference>
<accession>A0A1M4VCI7</accession>
<gene>
    <name evidence="1" type="ORF">SAMN02746064_00946</name>
</gene>
<organism evidence="1 2">
    <name type="scientific">Alkalibacter saccharofermentans DSM 14828</name>
    <dbReference type="NCBI Taxonomy" id="1120975"/>
    <lineage>
        <taxon>Bacteria</taxon>
        <taxon>Bacillati</taxon>
        <taxon>Bacillota</taxon>
        <taxon>Clostridia</taxon>
        <taxon>Eubacteriales</taxon>
        <taxon>Eubacteriaceae</taxon>
        <taxon>Alkalibacter</taxon>
    </lineage>
</organism>
<dbReference type="RefSeq" id="WP_073269938.1">
    <property type="nucleotide sequence ID" value="NZ_FQTU01000005.1"/>
</dbReference>
<sequence>MLSEKAEKYVESEFAYGDDHKLYHYNCAETLLNSCNDEYCLDLDARALKMMVPFGGGFYCEKACGVLTGALAAAGVMYAQDKPTTNEKVKAFAQKWVEAFEKEFGSTECVDVKRDHKHETKKCGPVMIRGAQIFEEVVKGFEEEWKAK</sequence>
<evidence type="ECO:0000313" key="1">
    <source>
        <dbReference type="EMBL" id="SHE66676.1"/>
    </source>
</evidence>